<dbReference type="PROSITE" id="PS00026">
    <property type="entry name" value="CHIT_BIND_I_1"/>
    <property type="match status" value="1"/>
</dbReference>
<comment type="cofactor">
    <cofactor evidence="1">
        <name>Co(2+)</name>
        <dbReference type="ChEBI" id="CHEBI:48828"/>
    </cofactor>
</comment>
<comment type="caution">
    <text evidence="8">Lacks conserved residue(s) required for the propagation of feature annotation.</text>
</comment>
<feature type="domain" description="NodB homology" evidence="12">
    <location>
        <begin position="256"/>
        <end position="479"/>
    </location>
</feature>
<dbReference type="Gene3D" id="3.20.20.370">
    <property type="entry name" value="Glycoside hydrolase/deacetylase"/>
    <property type="match status" value="1"/>
</dbReference>
<keyword evidence="3" id="KW-0479">Metal-binding</keyword>
<dbReference type="GO" id="GO:0008061">
    <property type="term" value="F:chitin binding"/>
    <property type="evidence" value="ECO:0007669"/>
    <property type="project" value="UniProtKB-UniRule"/>
</dbReference>
<dbReference type="AlphaFoldDB" id="A0A8K0R0A9"/>
<dbReference type="CDD" id="cd11618">
    <property type="entry name" value="ChtBD1_1"/>
    <property type="match status" value="1"/>
</dbReference>
<dbReference type="PANTHER" id="PTHR46471:SF2">
    <property type="entry name" value="CHITIN DEACETYLASE-RELATED"/>
    <property type="match status" value="1"/>
</dbReference>
<evidence type="ECO:0000256" key="4">
    <source>
        <dbReference type="ARBA" id="ARBA00022729"/>
    </source>
</evidence>
<sequence>MRSLLLVAATLVPVVLGVARGGSCGASGGKCDTGLCCSQYGYCDTTEWHCGTGCQSTYGTCYGLTPPPVARANDACGAGKTSCGGTNLCCSQYGYCGTTTDYCGTGCQSGFGKCNAAASSSARVSSSSPASSSPAPASSSSSRASSSSAPASSSSAPASSSSAPTSSSSSRASSSSVSASSSAVPSSGVYAYLDEKCGPTVGKKAAPGMSADSGLCCSAAGTAGYTDAHCLNGCQTAWGRCGKVNPVVRDRCSKAGTFALTFDDGPSVLTQGLLNYLNAQNIKATFFVNGLNWKNAETRNPLPGLYALRNVVKAAYDSGHQICSHTWSHTDLVTVDQYNITYEVSRLNNAFRQILGVVPTCFRPPYGDYDLNSLAVLQGMGYGEDSGGAIVTWDLDPVDWDPSQHGNTPTVQIADMVREFKDQIGSVQPGASTFTTLNHDVHNTTADFRTTAQGGNYPNVVPLAQKVVELLKPNGWNFVTLDECMGKAPGSFYRPATKSDTVCSDPATLARNPNACFV</sequence>
<dbReference type="Proteomes" id="UP000813461">
    <property type="component" value="Unassembled WGS sequence"/>
</dbReference>
<name>A0A8K0R0A9_9PLEO</name>
<dbReference type="EMBL" id="JAGMVJ010000015">
    <property type="protein sequence ID" value="KAH7080816.1"/>
    <property type="molecule type" value="Genomic_DNA"/>
</dbReference>
<feature type="region of interest" description="Disordered" evidence="9">
    <location>
        <begin position="124"/>
        <end position="183"/>
    </location>
</feature>
<evidence type="ECO:0000313" key="13">
    <source>
        <dbReference type="EMBL" id="KAH7080816.1"/>
    </source>
</evidence>
<dbReference type="Pfam" id="PF01522">
    <property type="entry name" value="Polysacc_deac_1"/>
    <property type="match status" value="1"/>
</dbReference>
<dbReference type="GO" id="GO:0016810">
    <property type="term" value="F:hydrolase activity, acting on carbon-nitrogen (but not peptide) bonds"/>
    <property type="evidence" value="ECO:0007669"/>
    <property type="project" value="InterPro"/>
</dbReference>
<evidence type="ECO:0000256" key="9">
    <source>
        <dbReference type="SAM" id="MobiDB-lite"/>
    </source>
</evidence>
<evidence type="ECO:0000256" key="2">
    <source>
        <dbReference type="ARBA" id="ARBA00022669"/>
    </source>
</evidence>
<evidence type="ECO:0000256" key="3">
    <source>
        <dbReference type="ARBA" id="ARBA00022723"/>
    </source>
</evidence>
<feature type="signal peptide" evidence="10">
    <location>
        <begin position="1"/>
        <end position="17"/>
    </location>
</feature>
<dbReference type="InterPro" id="IPR018371">
    <property type="entry name" value="Chitin-binding_1_CS"/>
</dbReference>
<dbReference type="OrthoDB" id="2125469at2759"/>
<dbReference type="SUPFAM" id="SSF57016">
    <property type="entry name" value="Plant lectins/antimicrobial peptides"/>
    <property type="match status" value="3"/>
</dbReference>
<proteinExistence type="predicted"/>
<dbReference type="Pfam" id="PF00187">
    <property type="entry name" value="Chitin_bind_1"/>
    <property type="match status" value="2"/>
</dbReference>
<feature type="domain" description="Chitin-binding type-1" evidence="11">
    <location>
        <begin position="73"/>
        <end position="116"/>
    </location>
</feature>
<feature type="disulfide bond" evidence="8">
    <location>
        <begin position="31"/>
        <end position="43"/>
    </location>
</feature>
<evidence type="ECO:0000256" key="7">
    <source>
        <dbReference type="ARBA" id="ARBA00023285"/>
    </source>
</evidence>
<evidence type="ECO:0000256" key="1">
    <source>
        <dbReference type="ARBA" id="ARBA00001941"/>
    </source>
</evidence>
<dbReference type="Gene3D" id="3.30.60.10">
    <property type="entry name" value="Endochitinase-like"/>
    <property type="match status" value="3"/>
</dbReference>
<reference evidence="13" key="1">
    <citation type="journal article" date="2021" name="Nat. Commun.">
        <title>Genetic determinants of endophytism in the Arabidopsis root mycobiome.</title>
        <authorList>
            <person name="Mesny F."/>
            <person name="Miyauchi S."/>
            <person name="Thiergart T."/>
            <person name="Pickel B."/>
            <person name="Atanasova L."/>
            <person name="Karlsson M."/>
            <person name="Huettel B."/>
            <person name="Barry K.W."/>
            <person name="Haridas S."/>
            <person name="Chen C."/>
            <person name="Bauer D."/>
            <person name="Andreopoulos W."/>
            <person name="Pangilinan J."/>
            <person name="LaButti K."/>
            <person name="Riley R."/>
            <person name="Lipzen A."/>
            <person name="Clum A."/>
            <person name="Drula E."/>
            <person name="Henrissat B."/>
            <person name="Kohler A."/>
            <person name="Grigoriev I.V."/>
            <person name="Martin F.M."/>
            <person name="Hacquard S."/>
        </authorList>
    </citation>
    <scope>NUCLEOTIDE SEQUENCE</scope>
    <source>
        <strain evidence="13">MPI-SDFR-AT-0120</strain>
    </source>
</reference>
<dbReference type="SUPFAM" id="SSF88713">
    <property type="entry name" value="Glycoside hydrolase/deacetylase"/>
    <property type="match status" value="1"/>
</dbReference>
<keyword evidence="14" id="KW-1185">Reference proteome</keyword>
<feature type="disulfide bond" evidence="8">
    <location>
        <begin position="89"/>
        <end position="103"/>
    </location>
</feature>
<evidence type="ECO:0000256" key="10">
    <source>
        <dbReference type="SAM" id="SignalP"/>
    </source>
</evidence>
<keyword evidence="6" id="KW-0119">Carbohydrate metabolism</keyword>
<dbReference type="CDD" id="cd00035">
    <property type="entry name" value="ChtBD1"/>
    <property type="match status" value="1"/>
</dbReference>
<dbReference type="InterPro" id="IPR011330">
    <property type="entry name" value="Glyco_hydro/deAcase_b/a-brl"/>
</dbReference>
<evidence type="ECO:0000256" key="6">
    <source>
        <dbReference type="ARBA" id="ARBA00023277"/>
    </source>
</evidence>
<dbReference type="InterPro" id="IPR002509">
    <property type="entry name" value="NODB_dom"/>
</dbReference>
<comment type="caution">
    <text evidence="13">The sequence shown here is derived from an EMBL/GenBank/DDBJ whole genome shotgun (WGS) entry which is preliminary data.</text>
</comment>
<gene>
    <name evidence="13" type="ORF">FB567DRAFT_531817</name>
</gene>
<dbReference type="PROSITE" id="PS51677">
    <property type="entry name" value="NODB"/>
    <property type="match status" value="1"/>
</dbReference>
<dbReference type="SMART" id="SM00270">
    <property type="entry name" value="ChtBD1"/>
    <property type="match status" value="3"/>
</dbReference>
<evidence type="ECO:0000256" key="5">
    <source>
        <dbReference type="ARBA" id="ARBA00022801"/>
    </source>
</evidence>
<evidence type="ECO:0000313" key="14">
    <source>
        <dbReference type="Proteomes" id="UP000813461"/>
    </source>
</evidence>
<feature type="disulfide bond" evidence="8">
    <location>
        <begin position="36"/>
        <end position="50"/>
    </location>
</feature>
<evidence type="ECO:0000256" key="8">
    <source>
        <dbReference type="PROSITE-ProRule" id="PRU00261"/>
    </source>
</evidence>
<dbReference type="PANTHER" id="PTHR46471">
    <property type="entry name" value="CHITIN DEACETYLASE"/>
    <property type="match status" value="1"/>
</dbReference>
<dbReference type="InterPro" id="IPR001002">
    <property type="entry name" value="Chitin-bd_1"/>
</dbReference>
<keyword evidence="5" id="KW-0378">Hydrolase</keyword>
<evidence type="ECO:0000259" key="11">
    <source>
        <dbReference type="PROSITE" id="PS50941"/>
    </source>
</evidence>
<dbReference type="GO" id="GO:0005975">
    <property type="term" value="P:carbohydrate metabolic process"/>
    <property type="evidence" value="ECO:0007669"/>
    <property type="project" value="InterPro"/>
</dbReference>
<feature type="chain" id="PRO_5035423384" description="Glycoside hydrolase/deacetylase" evidence="10">
    <location>
        <begin position="18"/>
        <end position="518"/>
    </location>
</feature>
<keyword evidence="7" id="KW-0170">Cobalt</keyword>
<keyword evidence="2 8" id="KW-0147">Chitin-binding</keyword>
<accession>A0A8K0R0A9</accession>
<keyword evidence="4 10" id="KW-0732">Signal</keyword>
<organism evidence="13 14">
    <name type="scientific">Paraphoma chrysanthemicola</name>
    <dbReference type="NCBI Taxonomy" id="798071"/>
    <lineage>
        <taxon>Eukaryota</taxon>
        <taxon>Fungi</taxon>
        <taxon>Dikarya</taxon>
        <taxon>Ascomycota</taxon>
        <taxon>Pezizomycotina</taxon>
        <taxon>Dothideomycetes</taxon>
        <taxon>Pleosporomycetidae</taxon>
        <taxon>Pleosporales</taxon>
        <taxon>Pleosporineae</taxon>
        <taxon>Phaeosphaeriaceae</taxon>
        <taxon>Paraphoma</taxon>
    </lineage>
</organism>
<dbReference type="PROSITE" id="PS50941">
    <property type="entry name" value="CHIT_BIND_I_2"/>
    <property type="match status" value="2"/>
</dbReference>
<keyword evidence="8" id="KW-1015">Disulfide bond</keyword>
<protein>
    <recommendedName>
        <fullName evidence="15">Glycoside hydrolase/deacetylase</fullName>
    </recommendedName>
</protein>
<dbReference type="InterPro" id="IPR036861">
    <property type="entry name" value="Endochitinase-like_sf"/>
</dbReference>
<evidence type="ECO:0008006" key="15">
    <source>
        <dbReference type="Google" id="ProtNLM"/>
    </source>
</evidence>
<feature type="domain" description="Chitin-binding type-1" evidence="11">
    <location>
        <begin position="21"/>
        <end position="63"/>
    </location>
</feature>
<dbReference type="GO" id="GO:0046872">
    <property type="term" value="F:metal ion binding"/>
    <property type="evidence" value="ECO:0007669"/>
    <property type="project" value="UniProtKB-KW"/>
</dbReference>
<evidence type="ECO:0000259" key="12">
    <source>
        <dbReference type="PROSITE" id="PS51677"/>
    </source>
</evidence>